<dbReference type="AlphaFoldDB" id="A0A2K8QIW5"/>
<protein>
    <submittedName>
        <fullName evidence="2">Uncharacterized protein</fullName>
    </submittedName>
</protein>
<feature type="transmembrane region" description="Helical" evidence="1">
    <location>
        <begin position="21"/>
        <end position="48"/>
    </location>
</feature>
<keyword evidence="3" id="KW-1185">Reference proteome</keyword>
<evidence type="ECO:0000256" key="1">
    <source>
        <dbReference type="SAM" id="Phobius"/>
    </source>
</evidence>
<gene>
    <name evidence="2" type="ORF">CVE23_02950</name>
</gene>
<organism evidence="2 3">
    <name type="scientific">Dickeya fangzhongdai</name>
    <dbReference type="NCBI Taxonomy" id="1778540"/>
    <lineage>
        <taxon>Bacteria</taxon>
        <taxon>Pseudomonadati</taxon>
        <taxon>Pseudomonadota</taxon>
        <taxon>Gammaproteobacteria</taxon>
        <taxon>Enterobacterales</taxon>
        <taxon>Pectobacteriaceae</taxon>
        <taxon>Dickeya</taxon>
    </lineage>
</organism>
<accession>A0A2K8QIW5</accession>
<evidence type="ECO:0000313" key="3">
    <source>
        <dbReference type="Proteomes" id="UP000231901"/>
    </source>
</evidence>
<evidence type="ECO:0000313" key="2">
    <source>
        <dbReference type="EMBL" id="ATZ93025.1"/>
    </source>
</evidence>
<keyword evidence="1" id="KW-0812">Transmembrane</keyword>
<reference evidence="3" key="1">
    <citation type="journal article" date="2018" name="Genome Announc.">
        <title>Complete genome sequence of a Dickeya fangzhongdai type strain causing bleeding canker of pear tree trunks.</title>
        <authorList>
            <person name="Zhao Y."/>
            <person name="Tian Y."/>
            <person name="Li X."/>
            <person name="Hu B."/>
        </authorList>
    </citation>
    <scope>NUCLEOTIDE SEQUENCE [LARGE SCALE GENOMIC DNA]</scope>
    <source>
        <strain evidence="3">DSM 101947</strain>
    </source>
</reference>
<name>A0A2K8QIW5_9GAMM</name>
<sequence length="260" mass="29524">MGIFGGEKREGSLREPRKPLALSWLVKASIGFTLCVPWVLCGVLFLIIQRQSTQLASLDAAFRHGQLQQLPAEVRELDERLGKFQKVFVSVQDFDNWRQSQQEWKSSQERILNQYVQSSEAQSLLPERMKMLEQRIDGLQGIADTHDKRLSQLISDWQTKWEKLSPQVSAKANNVTGNRTVKKSQRVTKPVPAPFSLTSIEHRGGQQYAVIIPNTVDGNRWSQIRMLTPGESENGWTLTSIEGNQARFQVNGTPQILTVR</sequence>
<keyword evidence="1" id="KW-1133">Transmembrane helix</keyword>
<dbReference type="EMBL" id="CP025003">
    <property type="protein sequence ID" value="ATZ93025.1"/>
    <property type="molecule type" value="Genomic_DNA"/>
</dbReference>
<proteinExistence type="predicted"/>
<dbReference type="KEGG" id="dfn:CVE23_02950"/>
<dbReference type="Proteomes" id="UP000231901">
    <property type="component" value="Chromosome"/>
</dbReference>
<keyword evidence="1" id="KW-0472">Membrane</keyword>